<dbReference type="AlphaFoldDB" id="A0A060HF84"/>
<proteinExistence type="predicted"/>
<protein>
    <submittedName>
        <fullName evidence="1">Uncharacterized protein</fullName>
    </submittedName>
</protein>
<reference evidence="1 2" key="1">
    <citation type="submission" date="2013-08" db="EMBL/GenBank/DDBJ databases">
        <authorList>
            <person name="Stouthamer R."/>
            <person name="Nunney L."/>
        </authorList>
    </citation>
    <scope>NUCLEOTIDE SEQUENCE [LARGE SCALE GENOMIC DNA]</scope>
    <source>
        <strain evidence="2">ann-1</strain>
    </source>
</reference>
<gene>
    <name evidence="1" type="ORF">D934_12055</name>
</gene>
<dbReference type="Proteomes" id="UP000027215">
    <property type="component" value="Chromosome"/>
</dbReference>
<evidence type="ECO:0000313" key="1">
    <source>
        <dbReference type="EMBL" id="AIC11607.1"/>
    </source>
</evidence>
<dbReference type="KEGG" id="xfs:D934_12055"/>
<dbReference type="HOGENOM" id="CLU_3392082_0_0_6"/>
<evidence type="ECO:0000313" key="2">
    <source>
        <dbReference type="Proteomes" id="UP000027215"/>
    </source>
</evidence>
<name>A0A060HF84_XYLFS</name>
<organism evidence="1 2">
    <name type="scientific">Xylella fastidiosa subsp. sandyi Ann-1</name>
    <dbReference type="NCBI Taxonomy" id="155920"/>
    <lineage>
        <taxon>Bacteria</taxon>
        <taxon>Pseudomonadati</taxon>
        <taxon>Pseudomonadota</taxon>
        <taxon>Gammaproteobacteria</taxon>
        <taxon>Lysobacterales</taxon>
        <taxon>Lysobacteraceae</taxon>
        <taxon>Xylella</taxon>
    </lineage>
</organism>
<dbReference type="EMBL" id="CP006696">
    <property type="protein sequence ID" value="AIC11607.1"/>
    <property type="molecule type" value="Genomic_DNA"/>
</dbReference>
<accession>A0A060HF84</accession>
<sequence length="32" mass="3460">MLGVLSGGCAVCIELFPIVLQRWSLVLRGTVE</sequence>